<name>A0A8J7W7H2_9EURY</name>
<protein>
    <recommendedName>
        <fullName evidence="1">DUF5615 domain-containing protein</fullName>
    </recommendedName>
</protein>
<dbReference type="OrthoDB" id="147476at2157"/>
<evidence type="ECO:0000259" key="1">
    <source>
        <dbReference type="Pfam" id="PF18480"/>
    </source>
</evidence>
<dbReference type="Pfam" id="PF18480">
    <property type="entry name" value="DUF5615"/>
    <property type="match status" value="1"/>
</dbReference>
<evidence type="ECO:0000313" key="2">
    <source>
        <dbReference type="EMBL" id="MBR1369809.1"/>
    </source>
</evidence>
<evidence type="ECO:0000313" key="3">
    <source>
        <dbReference type="Proteomes" id="UP000730161"/>
    </source>
</evidence>
<dbReference type="AlphaFoldDB" id="A0A8J7W7H2"/>
<proteinExistence type="predicted"/>
<sequence>MKILADENVPFSVIRMIEQRGYDIRWIRKDAPGVSDIEVMQLAYRDNRVILTFDHDFGELAVKDTAYPSVGIILLRLHQMTPGDMAEYITNIICSRDDWEGHFSVLEYDRIRMRSLH</sequence>
<gene>
    <name evidence="2" type="ORF">RJ53_10110</name>
</gene>
<dbReference type="InterPro" id="IPR041049">
    <property type="entry name" value="DUF5615"/>
</dbReference>
<keyword evidence="3" id="KW-1185">Reference proteome</keyword>
<accession>A0A8J7W7H2</accession>
<dbReference type="EMBL" id="JWHL01000020">
    <property type="protein sequence ID" value="MBR1369809.1"/>
    <property type="molecule type" value="Genomic_DNA"/>
</dbReference>
<feature type="domain" description="DUF5615" evidence="1">
    <location>
        <begin position="1"/>
        <end position="107"/>
    </location>
</feature>
<comment type="caution">
    <text evidence="2">The sequence shown here is derived from an EMBL/GenBank/DDBJ whole genome shotgun (WGS) entry which is preliminary data.</text>
</comment>
<reference evidence="2" key="1">
    <citation type="submission" date="2014-12" db="EMBL/GenBank/DDBJ databases">
        <authorList>
            <person name="Huang H.-H."/>
            <person name="Chen S.-C."/>
            <person name="Lai M.-C."/>
        </authorList>
    </citation>
    <scope>NUCLEOTIDE SEQUENCE</scope>
    <source>
        <strain evidence="2">K1F9705b</strain>
    </source>
</reference>
<organism evidence="2 3">
    <name type="scientific">Methanocalculus chunghsingensis</name>
    <dbReference type="NCBI Taxonomy" id="156457"/>
    <lineage>
        <taxon>Archaea</taxon>
        <taxon>Methanobacteriati</taxon>
        <taxon>Methanobacteriota</taxon>
        <taxon>Stenosarchaea group</taxon>
        <taxon>Methanomicrobia</taxon>
        <taxon>Methanomicrobiales</taxon>
        <taxon>Methanocalculaceae</taxon>
        <taxon>Methanocalculus</taxon>
    </lineage>
</organism>
<dbReference type="Proteomes" id="UP000730161">
    <property type="component" value="Unassembled WGS sequence"/>
</dbReference>